<feature type="transmembrane region" description="Helical" evidence="11">
    <location>
        <begin position="70"/>
        <end position="88"/>
    </location>
</feature>
<feature type="transmembrane region" description="Helical" evidence="11">
    <location>
        <begin position="264"/>
        <end position="289"/>
    </location>
</feature>
<reference evidence="13" key="2">
    <citation type="submission" date="2020-09" db="EMBL/GenBank/DDBJ databases">
        <authorList>
            <person name="Sun Q."/>
            <person name="Ohkuma M."/>
        </authorList>
    </citation>
    <scope>NUCLEOTIDE SEQUENCE</scope>
    <source>
        <strain evidence="13">JCM 3051</strain>
    </source>
</reference>
<dbReference type="RefSeq" id="WP_229785401.1">
    <property type="nucleotide sequence ID" value="NZ_BMPT01000008.1"/>
</dbReference>
<dbReference type="AlphaFoldDB" id="A0A8H9GH42"/>
<dbReference type="PROSITE" id="PS00449">
    <property type="entry name" value="ATPASE_A"/>
    <property type="match status" value="1"/>
</dbReference>
<keyword evidence="11" id="KW-1003">Cell membrane</keyword>
<sequence>MARPFRPVAVMRAGPNDHLGVLLSTYATSAILAAAGGHEGEGGFHTPSIADFFPSGILFEGTIFQIDRIWIIRIVATLVLLSVFVIAARRAKVVPGRFQAGVEFLLGFVRVQIAEEILGKENARRFVPMLTTIFLTILAFNVTSVIPGLNLAGTSRIGVPLLLALWVFVTYWAVGIRKHGLGGYLKANLFPPGVPWPIYFILTPIELLQLVIIRPGSLAVRLVANMVAGHIMLVLCFAATQFFLIDSAGSGLMAFGVLTLPAGIFVTLFELLVAFLQAYIFALLAAVYINMSLEEEH</sequence>
<keyword evidence="4 11" id="KW-0138">CF(0)</keyword>
<dbReference type="GO" id="GO:0046933">
    <property type="term" value="F:proton-transporting ATP synthase activity, rotational mechanism"/>
    <property type="evidence" value="ECO:0007669"/>
    <property type="project" value="UniProtKB-UniRule"/>
</dbReference>
<feature type="transmembrane region" description="Helical" evidence="11">
    <location>
        <begin position="222"/>
        <end position="244"/>
    </location>
</feature>
<dbReference type="InterPro" id="IPR023011">
    <property type="entry name" value="ATP_synth_F0_asu_AS"/>
</dbReference>
<dbReference type="Proteomes" id="UP000655589">
    <property type="component" value="Unassembled WGS sequence"/>
</dbReference>
<evidence type="ECO:0000256" key="1">
    <source>
        <dbReference type="ARBA" id="ARBA00004141"/>
    </source>
</evidence>
<dbReference type="PANTHER" id="PTHR11410:SF0">
    <property type="entry name" value="ATP SYNTHASE SUBUNIT A"/>
    <property type="match status" value="1"/>
</dbReference>
<reference evidence="13" key="1">
    <citation type="journal article" date="2014" name="Int. J. Syst. Evol. Microbiol.">
        <title>Complete genome sequence of Corynebacterium casei LMG S-19264T (=DSM 44701T), isolated from a smear-ripened cheese.</title>
        <authorList>
            <consortium name="US DOE Joint Genome Institute (JGI-PGF)"/>
            <person name="Walter F."/>
            <person name="Albersmeier A."/>
            <person name="Kalinowski J."/>
            <person name="Ruckert C."/>
        </authorList>
    </citation>
    <scope>NUCLEOTIDE SEQUENCE</scope>
    <source>
        <strain evidence="13">JCM 3051</strain>
    </source>
</reference>
<proteinExistence type="inferred from homology"/>
<comment type="function">
    <text evidence="11 12">Key component of the proton channel; it plays a direct role in the translocation of protons across the membrane.</text>
</comment>
<keyword evidence="14" id="KW-1185">Reference proteome</keyword>
<dbReference type="PRINTS" id="PR00123">
    <property type="entry name" value="ATPASEA"/>
</dbReference>
<dbReference type="Gene3D" id="1.20.120.220">
    <property type="entry name" value="ATP synthase, F0 complex, subunit A"/>
    <property type="match status" value="1"/>
</dbReference>
<keyword evidence="9 11" id="KW-0472">Membrane</keyword>
<evidence type="ECO:0000313" key="13">
    <source>
        <dbReference type="EMBL" id="GGM27030.1"/>
    </source>
</evidence>
<evidence type="ECO:0000256" key="4">
    <source>
        <dbReference type="ARBA" id="ARBA00022547"/>
    </source>
</evidence>
<dbReference type="Pfam" id="PF00119">
    <property type="entry name" value="ATP-synt_A"/>
    <property type="match status" value="1"/>
</dbReference>
<feature type="transmembrane region" description="Helical" evidence="11">
    <location>
        <begin position="126"/>
        <end position="145"/>
    </location>
</feature>
<dbReference type="GO" id="GO:0045259">
    <property type="term" value="C:proton-transporting ATP synthase complex"/>
    <property type="evidence" value="ECO:0007669"/>
    <property type="project" value="UniProtKB-KW"/>
</dbReference>
<dbReference type="SUPFAM" id="SSF81336">
    <property type="entry name" value="F1F0 ATP synthase subunit A"/>
    <property type="match status" value="1"/>
</dbReference>
<evidence type="ECO:0000256" key="9">
    <source>
        <dbReference type="ARBA" id="ARBA00023136"/>
    </source>
</evidence>
<keyword evidence="10 11" id="KW-0066">ATP synthesis</keyword>
<evidence type="ECO:0000256" key="11">
    <source>
        <dbReference type="HAMAP-Rule" id="MF_01393"/>
    </source>
</evidence>
<evidence type="ECO:0000313" key="14">
    <source>
        <dbReference type="Proteomes" id="UP000655589"/>
    </source>
</evidence>
<keyword evidence="8 11" id="KW-0406">Ion transport</keyword>
<dbReference type="PANTHER" id="PTHR11410">
    <property type="entry name" value="ATP SYNTHASE SUBUNIT A"/>
    <property type="match status" value="1"/>
</dbReference>
<evidence type="ECO:0000256" key="2">
    <source>
        <dbReference type="ARBA" id="ARBA00006810"/>
    </source>
</evidence>
<feature type="transmembrane region" description="Helical" evidence="11">
    <location>
        <begin position="194"/>
        <end position="213"/>
    </location>
</feature>
<dbReference type="HAMAP" id="MF_01393">
    <property type="entry name" value="ATP_synth_a_bact"/>
    <property type="match status" value="1"/>
</dbReference>
<comment type="similarity">
    <text evidence="2 11 12">Belongs to the ATPase A chain family.</text>
</comment>
<keyword evidence="7 11" id="KW-1133">Transmembrane helix</keyword>
<comment type="caution">
    <text evidence="13">The sequence shown here is derived from an EMBL/GenBank/DDBJ whole genome shotgun (WGS) entry which is preliminary data.</text>
</comment>
<keyword evidence="6 11" id="KW-0375">Hydrogen ion transport</keyword>
<evidence type="ECO:0000256" key="3">
    <source>
        <dbReference type="ARBA" id="ARBA00022448"/>
    </source>
</evidence>
<protein>
    <recommendedName>
        <fullName evidence="11 12">ATP synthase subunit a</fullName>
    </recommendedName>
    <alternativeName>
        <fullName evidence="11">ATP synthase F0 sector subunit a</fullName>
    </alternativeName>
    <alternativeName>
        <fullName evidence="11">F-ATPase subunit 6</fullName>
    </alternativeName>
</protein>
<dbReference type="InterPro" id="IPR000568">
    <property type="entry name" value="ATP_synth_F0_asu"/>
</dbReference>
<comment type="subcellular location">
    <subcellularLocation>
        <location evidence="11 12">Cell membrane</location>
        <topology evidence="11 12">Multi-pass membrane protein</topology>
    </subcellularLocation>
    <subcellularLocation>
        <location evidence="1">Membrane</location>
        <topology evidence="1">Multi-pass membrane protein</topology>
    </subcellularLocation>
</comment>
<organism evidence="13 14">
    <name type="scientific">Promicromonospora citrea</name>
    <dbReference type="NCBI Taxonomy" id="43677"/>
    <lineage>
        <taxon>Bacteria</taxon>
        <taxon>Bacillati</taxon>
        <taxon>Actinomycetota</taxon>
        <taxon>Actinomycetes</taxon>
        <taxon>Micrococcales</taxon>
        <taxon>Promicromonosporaceae</taxon>
        <taxon>Promicromonospora</taxon>
    </lineage>
</organism>
<accession>A0A8H9GH42</accession>
<dbReference type="NCBIfam" id="TIGR01131">
    <property type="entry name" value="ATP_synt_6_or_A"/>
    <property type="match status" value="1"/>
</dbReference>
<evidence type="ECO:0000256" key="5">
    <source>
        <dbReference type="ARBA" id="ARBA00022692"/>
    </source>
</evidence>
<evidence type="ECO:0000256" key="10">
    <source>
        <dbReference type="ARBA" id="ARBA00023310"/>
    </source>
</evidence>
<evidence type="ECO:0000256" key="6">
    <source>
        <dbReference type="ARBA" id="ARBA00022781"/>
    </source>
</evidence>
<feature type="transmembrane region" description="Helical" evidence="11">
    <location>
        <begin position="157"/>
        <end position="174"/>
    </location>
</feature>
<dbReference type="InterPro" id="IPR045083">
    <property type="entry name" value="ATP_synth_F0_asu_bact/mt"/>
</dbReference>
<evidence type="ECO:0000256" key="7">
    <source>
        <dbReference type="ARBA" id="ARBA00022989"/>
    </source>
</evidence>
<evidence type="ECO:0000256" key="12">
    <source>
        <dbReference type="RuleBase" id="RU000483"/>
    </source>
</evidence>
<name>A0A8H9GH42_9MICO</name>
<keyword evidence="5 11" id="KW-0812">Transmembrane</keyword>
<gene>
    <name evidence="11 13" type="primary">atpB</name>
    <name evidence="13" type="ORF">GCM10010102_23430</name>
</gene>
<evidence type="ECO:0000256" key="8">
    <source>
        <dbReference type="ARBA" id="ARBA00023065"/>
    </source>
</evidence>
<dbReference type="InterPro" id="IPR035908">
    <property type="entry name" value="F0_ATP_A_sf"/>
</dbReference>
<dbReference type="CDD" id="cd00310">
    <property type="entry name" value="ATP-synt_Fo_a_6"/>
    <property type="match status" value="1"/>
</dbReference>
<keyword evidence="3 11" id="KW-0813">Transport</keyword>
<dbReference type="GO" id="GO:0005886">
    <property type="term" value="C:plasma membrane"/>
    <property type="evidence" value="ECO:0007669"/>
    <property type="project" value="UniProtKB-SubCell"/>
</dbReference>
<dbReference type="EMBL" id="BMPT01000008">
    <property type="protein sequence ID" value="GGM27030.1"/>
    <property type="molecule type" value="Genomic_DNA"/>
</dbReference>